<dbReference type="GO" id="GO:0005975">
    <property type="term" value="P:carbohydrate metabolic process"/>
    <property type="evidence" value="ECO:0007669"/>
    <property type="project" value="InterPro"/>
</dbReference>
<dbReference type="GO" id="GO:0033072">
    <property type="term" value="P:vancomycin biosynthetic process"/>
    <property type="evidence" value="ECO:0007669"/>
    <property type="project" value="UniProtKB-ARBA"/>
</dbReference>
<gene>
    <name evidence="3" type="ORF">Ari01nite_68790</name>
</gene>
<dbReference type="CDD" id="cd03784">
    <property type="entry name" value="GT1_Gtf-like"/>
    <property type="match status" value="1"/>
</dbReference>
<organism evidence="3 4">
    <name type="scientific">Paractinoplanes rishiriensis</name>
    <dbReference type="NCBI Taxonomy" id="1050105"/>
    <lineage>
        <taxon>Bacteria</taxon>
        <taxon>Bacillati</taxon>
        <taxon>Actinomycetota</taxon>
        <taxon>Actinomycetes</taxon>
        <taxon>Micromonosporales</taxon>
        <taxon>Micromonosporaceae</taxon>
        <taxon>Paractinoplanes</taxon>
    </lineage>
</organism>
<dbReference type="InterPro" id="IPR002213">
    <property type="entry name" value="UDP_glucos_trans"/>
</dbReference>
<feature type="domain" description="Erythromycin biosynthesis protein CIII-like C-terminal" evidence="2">
    <location>
        <begin position="307"/>
        <end position="407"/>
    </location>
</feature>
<protein>
    <submittedName>
        <fullName evidence="3">Glycosyl transferase family 1</fullName>
    </submittedName>
</protein>
<dbReference type="Proteomes" id="UP000636960">
    <property type="component" value="Unassembled WGS sequence"/>
</dbReference>
<sequence length="426" mass="44699">MKVLILTMGTRGDVQPFVALAQELRRRGHEAVLGAPERFADVVGGRGVDFAGVDDGPLRLLDDASAVGGVAAGGVRAKLALMRRMPAMFTRVLEDCWRIASAGPGAGADVIVHNGQVMAGQHVAEKLGVPAVLALPMPMYVPTGEFPWLGQQFPSWLPAAVNRLTYAGMKAPSLMFGRTVDRWRAGLDLQRRRGRHDPLRDPDGGPALVLHAVSPAVLPRPRDWPPAAQVTGYWFADRLPDAAEPILGERDVVGGSAPLVFVGFGSMAGPDPAETTRVVVQALRAAGVRGVLAPGWGGLCGVPSASDVVLAGEVPHESVFPRMAAVVHHGGAGTTAAAVRAGRPQVVCPFVGDQPFWGDRMRRLGVAPEPIGQRRLTAAALAAAIRQAIGDASINDAACRLGERVRAEDGVAVAVDLLEQAASARR</sequence>
<evidence type="ECO:0000313" key="4">
    <source>
        <dbReference type="Proteomes" id="UP000636960"/>
    </source>
</evidence>
<dbReference type="AlphaFoldDB" id="A0A919MY41"/>
<dbReference type="PANTHER" id="PTHR48050:SF13">
    <property type="entry name" value="STEROL 3-BETA-GLUCOSYLTRANSFERASE UGT80A2"/>
    <property type="match status" value="1"/>
</dbReference>
<comment type="caution">
    <text evidence="3">The sequence shown here is derived from an EMBL/GenBank/DDBJ whole genome shotgun (WGS) entry which is preliminary data.</text>
</comment>
<dbReference type="EMBL" id="BOMV01000073">
    <property type="protein sequence ID" value="GIE99414.1"/>
    <property type="molecule type" value="Genomic_DNA"/>
</dbReference>
<dbReference type="RefSeq" id="WP_203786416.1">
    <property type="nucleotide sequence ID" value="NZ_BOMV01000073.1"/>
</dbReference>
<keyword evidence="3" id="KW-0808">Transferase</keyword>
<dbReference type="GO" id="GO:0008194">
    <property type="term" value="F:UDP-glycosyltransferase activity"/>
    <property type="evidence" value="ECO:0007669"/>
    <property type="project" value="InterPro"/>
</dbReference>
<evidence type="ECO:0000313" key="3">
    <source>
        <dbReference type="EMBL" id="GIE99414.1"/>
    </source>
</evidence>
<proteinExistence type="predicted"/>
<dbReference type="Pfam" id="PF06722">
    <property type="entry name" value="EryCIII-like_C"/>
    <property type="match status" value="1"/>
</dbReference>
<dbReference type="FunFam" id="3.40.50.2000:FF:000009">
    <property type="entry name" value="Sterol 3-beta-glucosyltransferase UGT80A2"/>
    <property type="match status" value="1"/>
</dbReference>
<dbReference type="SUPFAM" id="SSF53756">
    <property type="entry name" value="UDP-Glycosyltransferase/glycogen phosphorylase"/>
    <property type="match status" value="1"/>
</dbReference>
<name>A0A919MY41_9ACTN</name>
<accession>A0A919MY41</accession>
<evidence type="ECO:0000259" key="1">
    <source>
        <dbReference type="Pfam" id="PF03033"/>
    </source>
</evidence>
<dbReference type="InterPro" id="IPR010610">
    <property type="entry name" value="EryCIII-like_C"/>
</dbReference>
<dbReference type="PANTHER" id="PTHR48050">
    <property type="entry name" value="STEROL 3-BETA-GLUCOSYLTRANSFERASE"/>
    <property type="match status" value="1"/>
</dbReference>
<evidence type="ECO:0000259" key="2">
    <source>
        <dbReference type="Pfam" id="PF06722"/>
    </source>
</evidence>
<dbReference type="InterPro" id="IPR004276">
    <property type="entry name" value="GlycoTrans_28_N"/>
</dbReference>
<dbReference type="InterPro" id="IPR050426">
    <property type="entry name" value="Glycosyltransferase_28"/>
</dbReference>
<reference evidence="3" key="1">
    <citation type="submission" date="2021-01" db="EMBL/GenBank/DDBJ databases">
        <title>Whole genome shotgun sequence of Actinoplanes rishiriensis NBRC 108556.</title>
        <authorList>
            <person name="Komaki H."/>
            <person name="Tamura T."/>
        </authorList>
    </citation>
    <scope>NUCLEOTIDE SEQUENCE</scope>
    <source>
        <strain evidence="3">NBRC 108556</strain>
    </source>
</reference>
<dbReference type="Gene3D" id="3.40.50.2000">
    <property type="entry name" value="Glycogen Phosphorylase B"/>
    <property type="match status" value="2"/>
</dbReference>
<keyword evidence="4" id="KW-1185">Reference proteome</keyword>
<dbReference type="Pfam" id="PF03033">
    <property type="entry name" value="Glyco_transf_28"/>
    <property type="match status" value="1"/>
</dbReference>
<dbReference type="GO" id="GO:0016758">
    <property type="term" value="F:hexosyltransferase activity"/>
    <property type="evidence" value="ECO:0007669"/>
    <property type="project" value="InterPro"/>
</dbReference>
<feature type="domain" description="Glycosyltransferase family 28 N-terminal" evidence="1">
    <location>
        <begin position="3"/>
        <end position="141"/>
    </location>
</feature>